<sequence length="46" mass="4990">MNLLAVIAAVVFMLVYAVPTLRGAHKAEDCAAEGGRWVHSEGFCER</sequence>
<dbReference type="AlphaFoldDB" id="A0A1M5P992"/>
<evidence type="ECO:0000313" key="1">
    <source>
        <dbReference type="EMBL" id="SHG98391.1"/>
    </source>
</evidence>
<proteinExistence type="predicted"/>
<reference evidence="2" key="1">
    <citation type="submission" date="2016-11" db="EMBL/GenBank/DDBJ databases">
        <authorList>
            <person name="Varghese N."/>
            <person name="Submissions S."/>
        </authorList>
    </citation>
    <scope>NUCLEOTIDE SEQUENCE [LARGE SCALE GENOMIC DNA]</scope>
    <source>
        <strain evidence="2">DSM 28223</strain>
    </source>
</reference>
<dbReference type="STRING" id="870908.SAMN04488044_1751"/>
<evidence type="ECO:0000313" key="2">
    <source>
        <dbReference type="Proteomes" id="UP000184211"/>
    </source>
</evidence>
<name>A0A1M5P992_9RHOB</name>
<keyword evidence="2" id="KW-1185">Reference proteome</keyword>
<gene>
    <name evidence="1" type="ORF">SAMN04488044_1751</name>
</gene>
<organism evidence="1 2">
    <name type="scientific">Cognatishimia maritima</name>
    <dbReference type="NCBI Taxonomy" id="870908"/>
    <lineage>
        <taxon>Bacteria</taxon>
        <taxon>Pseudomonadati</taxon>
        <taxon>Pseudomonadota</taxon>
        <taxon>Alphaproteobacteria</taxon>
        <taxon>Rhodobacterales</taxon>
        <taxon>Paracoccaceae</taxon>
        <taxon>Cognatishimia</taxon>
    </lineage>
</organism>
<dbReference type="Proteomes" id="UP000184211">
    <property type="component" value="Unassembled WGS sequence"/>
</dbReference>
<dbReference type="EMBL" id="FQWM01000002">
    <property type="protein sequence ID" value="SHG98391.1"/>
    <property type="molecule type" value="Genomic_DNA"/>
</dbReference>
<accession>A0A1M5P992</accession>
<protein>
    <submittedName>
        <fullName evidence="1">Uncharacterized protein</fullName>
    </submittedName>
</protein>